<proteinExistence type="inferred from homology"/>
<dbReference type="PANTHER" id="PTHR46145">
    <property type="entry name" value="HEPARANASE"/>
    <property type="match status" value="1"/>
</dbReference>
<dbReference type="GO" id="GO:0016798">
    <property type="term" value="F:hydrolase activity, acting on glycosyl bonds"/>
    <property type="evidence" value="ECO:0007669"/>
    <property type="project" value="InterPro"/>
</dbReference>
<dbReference type="GO" id="GO:0005615">
    <property type="term" value="C:extracellular space"/>
    <property type="evidence" value="ECO:0007669"/>
    <property type="project" value="TreeGrafter"/>
</dbReference>
<dbReference type="InterPro" id="IPR017853">
    <property type="entry name" value="GH"/>
</dbReference>
<dbReference type="EMBL" id="JBAMIC010000008">
    <property type="protein sequence ID" value="KAK7104444.1"/>
    <property type="molecule type" value="Genomic_DNA"/>
</dbReference>
<evidence type="ECO:0000256" key="1">
    <source>
        <dbReference type="ARBA" id="ARBA00009800"/>
    </source>
</evidence>
<keyword evidence="2" id="KW-0732">Signal</keyword>
<dbReference type="Gene3D" id="3.20.20.80">
    <property type="entry name" value="Glycosidases"/>
    <property type="match status" value="1"/>
</dbReference>
<comment type="caution">
    <text evidence="3">The sequence shown here is derived from an EMBL/GenBank/DDBJ whole genome shotgun (WGS) entry which is preliminary data.</text>
</comment>
<dbReference type="InterPro" id="IPR005199">
    <property type="entry name" value="Glyco_hydro_79"/>
</dbReference>
<dbReference type="GO" id="GO:0031012">
    <property type="term" value="C:extracellular matrix"/>
    <property type="evidence" value="ECO:0007669"/>
    <property type="project" value="TreeGrafter"/>
</dbReference>
<protein>
    <recommendedName>
        <fullName evidence="5">Heparanase</fullName>
    </recommendedName>
</protein>
<dbReference type="GO" id="GO:0016020">
    <property type="term" value="C:membrane"/>
    <property type="evidence" value="ECO:0007669"/>
    <property type="project" value="InterPro"/>
</dbReference>
<comment type="similarity">
    <text evidence="1">Belongs to the glycosyl hydrolase 79 family.</text>
</comment>
<dbReference type="PANTHER" id="PTHR46145:SF4">
    <property type="entry name" value="HEPARANASE"/>
    <property type="match status" value="1"/>
</dbReference>
<evidence type="ECO:0008006" key="5">
    <source>
        <dbReference type="Google" id="ProtNLM"/>
    </source>
</evidence>
<evidence type="ECO:0000256" key="2">
    <source>
        <dbReference type="SAM" id="SignalP"/>
    </source>
</evidence>
<sequence length="569" mass="62718">MGLKSITAFITFLSAACLLRAASVKNHVISMEIDADKSLSSNTPALRLKPASLYPAPTVFTKGRGLPKAVGASAPSVAKNRNDGEFNVVIDLQKTVNTVGPRYVGVTLDSSVFRRRWQDFDVNSTTLHTLVKGLAPSLFRVGGSAADFFIFNTSDPRGEDFNDDYEDAGGDHGASDYDYSDTGVDKPKIKNYTVTGEEWERLNYLVQVAGWDLIFDFNEFQRQDGQWDPNNARELLKFSQKHNYNIPFFQLGNEPNSYYHNFHFSIEPGQLAEDMQKLRSLLSEFPAYSRSYILGPDVTKVTEGSGRAYLQAFLQNGGQDVVSATTLHHYYFNAKSRGASLKDFINTTILDTLKDELSIGTNISHSLAPDLPVWLSETSSVSGGGLEGVSTAYVAGFMWLDKLGLSALYGLKAVLRQCLYNGNYALISQDFTPYPDYFLTLLYKRLVQGPVFNVTSSTDKVRVYANCANPSLYPRGALTVYVLNVKDKPTTVKFPQFSNQMYALYILTPGDEDGLKSAYVSLNGKKLELVGEDLPPTPALMRSGPVTFPAHSFGFVVIPQAEVGLCNSA</sequence>
<keyword evidence="4" id="KW-1185">Reference proteome</keyword>
<gene>
    <name evidence="3" type="ORF">V1264_019162</name>
</gene>
<evidence type="ECO:0000313" key="3">
    <source>
        <dbReference type="EMBL" id="KAK7104444.1"/>
    </source>
</evidence>
<feature type="signal peptide" evidence="2">
    <location>
        <begin position="1"/>
        <end position="21"/>
    </location>
</feature>
<organism evidence="3 4">
    <name type="scientific">Littorina saxatilis</name>
    <dbReference type="NCBI Taxonomy" id="31220"/>
    <lineage>
        <taxon>Eukaryota</taxon>
        <taxon>Metazoa</taxon>
        <taxon>Spiralia</taxon>
        <taxon>Lophotrochozoa</taxon>
        <taxon>Mollusca</taxon>
        <taxon>Gastropoda</taxon>
        <taxon>Caenogastropoda</taxon>
        <taxon>Littorinimorpha</taxon>
        <taxon>Littorinoidea</taxon>
        <taxon>Littorinidae</taxon>
        <taxon>Littorina</taxon>
    </lineage>
</organism>
<feature type="chain" id="PRO_5043039242" description="Heparanase" evidence="2">
    <location>
        <begin position="22"/>
        <end position="569"/>
    </location>
</feature>
<dbReference type="AlphaFoldDB" id="A0AAN9BFY7"/>
<dbReference type="PROSITE" id="PS51257">
    <property type="entry name" value="PROKAR_LIPOPROTEIN"/>
    <property type="match status" value="1"/>
</dbReference>
<reference evidence="3 4" key="1">
    <citation type="submission" date="2024-02" db="EMBL/GenBank/DDBJ databases">
        <title>Chromosome-scale genome assembly of the rough periwinkle Littorina saxatilis.</title>
        <authorList>
            <person name="De Jode A."/>
            <person name="Faria R."/>
            <person name="Formenti G."/>
            <person name="Sims Y."/>
            <person name="Smith T.P."/>
            <person name="Tracey A."/>
            <person name="Wood J.M.D."/>
            <person name="Zagrodzka Z.B."/>
            <person name="Johannesson K."/>
            <person name="Butlin R.K."/>
            <person name="Leder E.H."/>
        </authorList>
    </citation>
    <scope>NUCLEOTIDE SEQUENCE [LARGE SCALE GENOMIC DNA]</scope>
    <source>
        <strain evidence="3">Snail1</strain>
        <tissue evidence="3">Muscle</tissue>
    </source>
</reference>
<dbReference type="SUPFAM" id="SSF51445">
    <property type="entry name" value="(Trans)glycosidases"/>
    <property type="match status" value="1"/>
</dbReference>
<accession>A0AAN9BFY7</accession>
<name>A0AAN9BFY7_9CAEN</name>
<dbReference type="Pfam" id="PF03662">
    <property type="entry name" value="Glyco_hydro_79n"/>
    <property type="match status" value="1"/>
</dbReference>
<evidence type="ECO:0000313" key="4">
    <source>
        <dbReference type="Proteomes" id="UP001374579"/>
    </source>
</evidence>
<dbReference type="Proteomes" id="UP001374579">
    <property type="component" value="Unassembled WGS sequence"/>
</dbReference>